<dbReference type="Gene3D" id="3.40.50.300">
    <property type="entry name" value="P-loop containing nucleotide triphosphate hydrolases"/>
    <property type="match status" value="1"/>
</dbReference>
<keyword evidence="7 10" id="KW-1133">Transmembrane helix</keyword>
<evidence type="ECO:0000256" key="10">
    <source>
        <dbReference type="SAM" id="Phobius"/>
    </source>
</evidence>
<keyword evidence="4" id="KW-0547">Nucleotide-binding</keyword>
<sequence>MRDLLICLRALRSRPLAVLAAIGAGVLTAGSALALAGLSAWLITMAWTMPPVLTLSVAVTAVRALGITRGLMRYVERLAAHRVALSGLTELRVALYTRLSRAAPSESVRLSDGELLARTGADVDAVGDALVRTVIPVAVAVVVSGAAVGWLGFVDPRAGFILAGCLLLAGVLVPWAVARATRARAAAEAAGSEAFGAAASAVLDHAGELAVAGRLDEVRARAARAEDARRSAVDRSARTGALADAAVPLAVGLAVIAALLVAGTRAGPVDATTLGILILLPLSAFEAVSTLPDAARQYVRSVDAAGRLAPLLTLSAVPSGTASVPAHPALRLGGLELAPGDRLVVRGESGAGKTTLLLALAGLDERGGEVLVDGSPASRFADLPTAVGFFGEAAHVFATTVAENVRVARGDATDAEVDAALRRVGLGEWTDSLPHGVRTPLEHGADSLSGGQRRRLLLARALVSDVAGVLLDEPTEHLDRADAARLLAEILDPSGLFPGRTVVVAGHAGPPDGVRQLVIERLTSA</sequence>
<accession>A0A137ZKJ3</accession>
<evidence type="ECO:0000256" key="2">
    <source>
        <dbReference type="ARBA" id="ARBA00022519"/>
    </source>
</evidence>
<dbReference type="InterPro" id="IPR027417">
    <property type="entry name" value="P-loop_NTPase"/>
</dbReference>
<evidence type="ECO:0000313" key="14">
    <source>
        <dbReference type="Proteomes" id="UP000070409"/>
    </source>
</evidence>
<keyword evidence="3 10" id="KW-0812">Transmembrane</keyword>
<dbReference type="EMBL" id="LSRE01000012">
    <property type="protein sequence ID" value="KXO98705.1"/>
    <property type="molecule type" value="Genomic_DNA"/>
</dbReference>
<evidence type="ECO:0000313" key="13">
    <source>
        <dbReference type="EMBL" id="KXO98705.1"/>
    </source>
</evidence>
<dbReference type="SMART" id="SM00382">
    <property type="entry name" value="AAA"/>
    <property type="match status" value="1"/>
</dbReference>
<dbReference type="InterPro" id="IPR025662">
    <property type="entry name" value="Sigma_54_int_dom_ATP-bd_1"/>
</dbReference>
<evidence type="ECO:0000256" key="9">
    <source>
        <dbReference type="ARBA" id="ARBA00023455"/>
    </source>
</evidence>
<dbReference type="Gene3D" id="1.20.1560.10">
    <property type="entry name" value="ABC transporter type 1, transmembrane domain"/>
    <property type="match status" value="1"/>
</dbReference>
<keyword evidence="6" id="KW-1278">Translocase</keyword>
<comment type="similarity">
    <text evidence="9">Belongs to the ABC transporter superfamily. Siderophore-Fe(3+) uptake transporter (SIUT) (TC 3.A.1.21) family.</text>
</comment>
<dbReference type="InterPro" id="IPR014223">
    <property type="entry name" value="ABC_CydC/D"/>
</dbReference>
<dbReference type="InterPro" id="IPR017871">
    <property type="entry name" value="ABC_transporter-like_CS"/>
</dbReference>
<dbReference type="PROSITE" id="PS50929">
    <property type="entry name" value="ABC_TM1F"/>
    <property type="match status" value="1"/>
</dbReference>
<dbReference type="InterPro" id="IPR036640">
    <property type="entry name" value="ABC1_TM_sf"/>
</dbReference>
<evidence type="ECO:0000256" key="1">
    <source>
        <dbReference type="ARBA" id="ARBA00004429"/>
    </source>
</evidence>
<keyword evidence="2" id="KW-1003">Cell membrane</keyword>
<evidence type="ECO:0000259" key="11">
    <source>
        <dbReference type="PROSITE" id="PS50893"/>
    </source>
</evidence>
<feature type="domain" description="ABC transmembrane type-1" evidence="12">
    <location>
        <begin position="19"/>
        <end position="300"/>
    </location>
</feature>
<feature type="transmembrane region" description="Helical" evidence="10">
    <location>
        <begin position="239"/>
        <end position="262"/>
    </location>
</feature>
<dbReference type="PANTHER" id="PTHR24221:SF654">
    <property type="entry name" value="ATP-BINDING CASSETTE SUB-FAMILY B MEMBER 6"/>
    <property type="match status" value="1"/>
</dbReference>
<keyword evidence="2" id="KW-0997">Cell inner membrane</keyword>
<dbReference type="PROSITE" id="PS00675">
    <property type="entry name" value="SIGMA54_INTERACT_1"/>
    <property type="match status" value="1"/>
</dbReference>
<comment type="subcellular location">
    <subcellularLocation>
        <location evidence="1">Cell inner membrane</location>
        <topology evidence="1">Multi-pass membrane protein</topology>
    </subcellularLocation>
</comment>
<evidence type="ECO:0000256" key="4">
    <source>
        <dbReference type="ARBA" id="ARBA00022741"/>
    </source>
</evidence>
<name>A0A137ZKJ3_9ACTN</name>
<evidence type="ECO:0000256" key="5">
    <source>
        <dbReference type="ARBA" id="ARBA00022840"/>
    </source>
</evidence>
<evidence type="ECO:0000259" key="12">
    <source>
        <dbReference type="PROSITE" id="PS50929"/>
    </source>
</evidence>
<dbReference type="SUPFAM" id="SSF90123">
    <property type="entry name" value="ABC transporter transmembrane region"/>
    <property type="match status" value="1"/>
</dbReference>
<evidence type="ECO:0008006" key="15">
    <source>
        <dbReference type="Google" id="ProtNLM"/>
    </source>
</evidence>
<reference evidence="13 14" key="1">
    <citation type="submission" date="2016-02" db="EMBL/GenBank/DDBJ databases">
        <authorList>
            <person name="Teng J.L."/>
            <person name="Tang Y."/>
            <person name="Huang Y."/>
            <person name="Guo F."/>
            <person name="Wei W."/>
            <person name="Chen J.H."/>
            <person name="Wong S.Y."/>
            <person name="Lau S.K."/>
            <person name="Woo P.C."/>
        </authorList>
    </citation>
    <scope>NUCLEOTIDE SEQUENCE [LARGE SCALE GENOMIC DNA]</scope>
    <source>
        <strain evidence="13 14">JCM 13375</strain>
    </source>
</reference>
<dbReference type="NCBIfam" id="TIGR02868">
    <property type="entry name" value="CydC"/>
    <property type="match status" value="1"/>
</dbReference>
<feature type="transmembrane region" description="Helical" evidence="10">
    <location>
        <begin position="52"/>
        <end position="72"/>
    </location>
</feature>
<dbReference type="InterPro" id="IPR011527">
    <property type="entry name" value="ABC1_TM_dom"/>
</dbReference>
<dbReference type="Pfam" id="PF00005">
    <property type="entry name" value="ABC_tran"/>
    <property type="match status" value="1"/>
</dbReference>
<feature type="transmembrane region" description="Helical" evidence="10">
    <location>
        <begin position="159"/>
        <end position="178"/>
    </location>
</feature>
<comment type="caution">
    <text evidence="13">The sequence shown here is derived from an EMBL/GenBank/DDBJ whole genome shotgun (WGS) entry which is preliminary data.</text>
</comment>
<dbReference type="Proteomes" id="UP000070409">
    <property type="component" value="Unassembled WGS sequence"/>
</dbReference>
<evidence type="ECO:0000256" key="8">
    <source>
        <dbReference type="ARBA" id="ARBA00023136"/>
    </source>
</evidence>
<evidence type="ECO:0000256" key="6">
    <source>
        <dbReference type="ARBA" id="ARBA00022967"/>
    </source>
</evidence>
<dbReference type="InterPro" id="IPR003439">
    <property type="entry name" value="ABC_transporter-like_ATP-bd"/>
</dbReference>
<organism evidence="13 14">
    <name type="scientific">Tsukamurella pseudospumae</name>
    <dbReference type="NCBI Taxonomy" id="239498"/>
    <lineage>
        <taxon>Bacteria</taxon>
        <taxon>Bacillati</taxon>
        <taxon>Actinomycetota</taxon>
        <taxon>Actinomycetes</taxon>
        <taxon>Mycobacteriales</taxon>
        <taxon>Tsukamurellaceae</taxon>
        <taxon>Tsukamurella</taxon>
    </lineage>
</organism>
<keyword evidence="8 10" id="KW-0472">Membrane</keyword>
<feature type="transmembrane region" description="Helical" evidence="10">
    <location>
        <begin position="134"/>
        <end position="153"/>
    </location>
</feature>
<dbReference type="RefSeq" id="WP_068745188.1">
    <property type="nucleotide sequence ID" value="NZ_LSRE01000012.1"/>
</dbReference>
<dbReference type="InterPro" id="IPR003593">
    <property type="entry name" value="AAA+_ATPase"/>
</dbReference>
<evidence type="ECO:0000256" key="7">
    <source>
        <dbReference type="ARBA" id="ARBA00022989"/>
    </source>
</evidence>
<gene>
    <name evidence="13" type="ORF">AXK61_03765</name>
</gene>
<dbReference type="SUPFAM" id="SSF52540">
    <property type="entry name" value="P-loop containing nucleoside triphosphate hydrolases"/>
    <property type="match status" value="1"/>
</dbReference>
<protein>
    <recommendedName>
        <fullName evidence="15">ABC transporter ATP-binding protein</fullName>
    </recommendedName>
</protein>
<evidence type="ECO:0000256" key="3">
    <source>
        <dbReference type="ARBA" id="ARBA00022692"/>
    </source>
</evidence>
<dbReference type="PANTHER" id="PTHR24221">
    <property type="entry name" value="ATP-BINDING CASSETTE SUB-FAMILY B"/>
    <property type="match status" value="1"/>
</dbReference>
<feature type="domain" description="ABC transporter" evidence="11">
    <location>
        <begin position="312"/>
        <end position="525"/>
    </location>
</feature>
<dbReference type="PROSITE" id="PS50893">
    <property type="entry name" value="ABC_TRANSPORTER_2"/>
    <property type="match status" value="1"/>
</dbReference>
<keyword evidence="14" id="KW-1185">Reference proteome</keyword>
<keyword evidence="5" id="KW-0067">ATP-binding</keyword>
<dbReference type="PROSITE" id="PS00211">
    <property type="entry name" value="ABC_TRANSPORTER_1"/>
    <property type="match status" value="1"/>
</dbReference>
<dbReference type="InterPro" id="IPR039421">
    <property type="entry name" value="Type_1_exporter"/>
</dbReference>
<proteinExistence type="inferred from homology"/>